<name>A0A089LLW1_PAEBO</name>
<protein>
    <submittedName>
        <fullName evidence="2">Uncharacterized protein</fullName>
    </submittedName>
</protein>
<dbReference type="Proteomes" id="UP000029518">
    <property type="component" value="Chromosome"/>
</dbReference>
<keyword evidence="1" id="KW-0732">Signal</keyword>
<accession>A0A089LLW1</accession>
<evidence type="ECO:0000313" key="2">
    <source>
        <dbReference type="EMBL" id="AIQ60163.1"/>
    </source>
</evidence>
<dbReference type="KEGG" id="pbd:PBOR_26850"/>
<dbReference type="AlphaFoldDB" id="A0A089LLW1"/>
<sequence length="259" mass="28766">MVLKSFKAFTAVVLSTSLLFVNLSAGTTYASSSIQDAENIAPSRSNLQIINDNFDNYEYTFDENGESFKIIEQISTDLKEVHSQIYKKDNQGDYQLDENKITNIKTDGTVEITTTTSDEQIINESFQLDLSSINVVSRNKNDSLLTVNSNPSPLTGWQWSRTDQYSSQIYSLTIAAIIAALGAYIPGATASFLAALANLIYLNNVTTVYYTVYVYFKYIVGTSLPRAELDNTYVYSDKARTNLLGTTSVETYTPGWGPE</sequence>
<dbReference type="EMBL" id="CP009285">
    <property type="protein sequence ID" value="AIQ60163.1"/>
    <property type="molecule type" value="Genomic_DNA"/>
</dbReference>
<gene>
    <name evidence="2" type="ORF">PBOR_26850</name>
</gene>
<proteinExistence type="predicted"/>
<evidence type="ECO:0000256" key="1">
    <source>
        <dbReference type="SAM" id="SignalP"/>
    </source>
</evidence>
<reference evidence="2" key="1">
    <citation type="submission" date="2014-08" db="EMBL/GenBank/DDBJ databases">
        <title>Comparative genomics of the Paenibacillus odorifer group.</title>
        <authorList>
            <person name="den Bakker H.C."/>
            <person name="Tsai Y.-C.Y.-C."/>
            <person name="Martin N."/>
            <person name="Korlach J."/>
            <person name="Wiedmann M."/>
        </authorList>
    </citation>
    <scope>NUCLEOTIDE SEQUENCE [LARGE SCALE GENOMIC DNA]</scope>
    <source>
        <strain evidence="2">DSM 13188</strain>
    </source>
</reference>
<feature type="signal peptide" evidence="1">
    <location>
        <begin position="1"/>
        <end position="30"/>
    </location>
</feature>
<dbReference type="RefSeq" id="WP_042216607.1">
    <property type="nucleotide sequence ID" value="NZ_CP009285.1"/>
</dbReference>
<keyword evidence="3" id="KW-1185">Reference proteome</keyword>
<evidence type="ECO:0000313" key="3">
    <source>
        <dbReference type="Proteomes" id="UP000029518"/>
    </source>
</evidence>
<feature type="chain" id="PRO_5001846557" evidence="1">
    <location>
        <begin position="31"/>
        <end position="259"/>
    </location>
</feature>
<dbReference type="HOGENOM" id="CLU_1073006_0_0_9"/>
<dbReference type="OrthoDB" id="2968398at2"/>
<organism evidence="2 3">
    <name type="scientific">Paenibacillus borealis</name>
    <dbReference type="NCBI Taxonomy" id="160799"/>
    <lineage>
        <taxon>Bacteria</taxon>
        <taxon>Bacillati</taxon>
        <taxon>Bacillota</taxon>
        <taxon>Bacilli</taxon>
        <taxon>Bacillales</taxon>
        <taxon>Paenibacillaceae</taxon>
        <taxon>Paenibacillus</taxon>
    </lineage>
</organism>